<keyword evidence="1" id="KW-1133">Transmembrane helix</keyword>
<protein>
    <recommendedName>
        <fullName evidence="4">DoxX family protein</fullName>
    </recommendedName>
</protein>
<organism evidence="2 3">
    <name type="scientific">Rothia terrae</name>
    <dbReference type="NCBI Taxonomy" id="396015"/>
    <lineage>
        <taxon>Bacteria</taxon>
        <taxon>Bacillati</taxon>
        <taxon>Actinomycetota</taxon>
        <taxon>Actinomycetes</taxon>
        <taxon>Micrococcales</taxon>
        <taxon>Micrococcaceae</taxon>
        <taxon>Rothia</taxon>
    </lineage>
</organism>
<gene>
    <name evidence="2" type="ORF">IDM49_05585</name>
</gene>
<evidence type="ECO:0000256" key="1">
    <source>
        <dbReference type="SAM" id="Phobius"/>
    </source>
</evidence>
<name>A0A7H2BGB6_9MICC</name>
<dbReference type="EMBL" id="CP061539">
    <property type="protein sequence ID" value="QNV38712.1"/>
    <property type="molecule type" value="Genomic_DNA"/>
</dbReference>
<reference evidence="2 3" key="1">
    <citation type="submission" date="2020-09" db="EMBL/GenBank/DDBJ databases">
        <title>Investigation of environmental microbes.</title>
        <authorList>
            <person name="Ou Y."/>
            <person name="Kang Q."/>
        </authorList>
    </citation>
    <scope>NUCLEOTIDE SEQUENCE [LARGE SCALE GENOMIC DNA]</scope>
    <source>
        <strain evidence="2 3">KJZ-14</strain>
    </source>
</reference>
<dbReference type="GeneID" id="96623700"/>
<dbReference type="KEGG" id="rter:IDM49_05585"/>
<dbReference type="AlphaFoldDB" id="A0A7H2BGB6"/>
<proteinExistence type="predicted"/>
<keyword evidence="1" id="KW-0472">Membrane</keyword>
<evidence type="ECO:0000313" key="3">
    <source>
        <dbReference type="Proteomes" id="UP000516404"/>
    </source>
</evidence>
<keyword evidence="1" id="KW-0812">Transmembrane</keyword>
<feature type="transmembrane region" description="Helical" evidence="1">
    <location>
        <begin position="33"/>
        <end position="53"/>
    </location>
</feature>
<sequence length="131" mass="14638">MMGFVYLFAVTQGIWSFFVPSDGAEHFDQFVRTWVLVLLAGGGVIGFLSLPWGVWMLEKAGIFMLLGVELIHLTWVVIDIDGNGLVEPGKFCRLGIIIFFLIKRYFQIRGRDLDPTHTGTIRICSKKSGGA</sequence>
<keyword evidence="3" id="KW-1185">Reference proteome</keyword>
<accession>A0A7H2BGB6</accession>
<dbReference type="Proteomes" id="UP000516404">
    <property type="component" value="Chromosome"/>
</dbReference>
<evidence type="ECO:0008006" key="4">
    <source>
        <dbReference type="Google" id="ProtNLM"/>
    </source>
</evidence>
<dbReference type="RefSeq" id="WP_190725308.1">
    <property type="nucleotide sequence ID" value="NZ_CP061539.1"/>
</dbReference>
<evidence type="ECO:0000313" key="2">
    <source>
        <dbReference type="EMBL" id="QNV38712.1"/>
    </source>
</evidence>